<dbReference type="Gene3D" id="3.30.200.20">
    <property type="entry name" value="Phosphorylase Kinase, domain 1"/>
    <property type="match status" value="1"/>
</dbReference>
<dbReference type="PROSITE" id="PS00889">
    <property type="entry name" value="CNMP_BINDING_2"/>
    <property type="match status" value="3"/>
</dbReference>
<dbReference type="GO" id="GO:0012505">
    <property type="term" value="C:endomembrane system"/>
    <property type="evidence" value="ECO:0007669"/>
    <property type="project" value="UniProtKB-SubCell"/>
</dbReference>
<evidence type="ECO:0000256" key="3">
    <source>
        <dbReference type="ARBA" id="ARBA00006352"/>
    </source>
</evidence>
<keyword evidence="14" id="KW-0460">Magnesium</keyword>
<keyword evidence="15" id="KW-0142">cGMP-binding</keyword>
<evidence type="ECO:0000256" key="16">
    <source>
        <dbReference type="ARBA" id="ARBA00023136"/>
    </source>
</evidence>
<dbReference type="PROSITE" id="PS00107">
    <property type="entry name" value="PROTEIN_KINASE_ATP"/>
    <property type="match status" value="1"/>
</dbReference>
<evidence type="ECO:0000256" key="21">
    <source>
        <dbReference type="SAM" id="MobiDB-lite"/>
    </source>
</evidence>
<keyword evidence="6" id="KW-0963">Cytoplasm</keyword>
<evidence type="ECO:0000256" key="13">
    <source>
        <dbReference type="ARBA" id="ARBA00022840"/>
    </source>
</evidence>
<organism evidence="25 26">
    <name type="scientific">Blepharisma stoltei</name>
    <dbReference type="NCBI Taxonomy" id="1481888"/>
    <lineage>
        <taxon>Eukaryota</taxon>
        <taxon>Sar</taxon>
        <taxon>Alveolata</taxon>
        <taxon>Ciliophora</taxon>
        <taxon>Postciliodesmatophora</taxon>
        <taxon>Heterotrichea</taxon>
        <taxon>Heterotrichida</taxon>
        <taxon>Blepharismidae</taxon>
        <taxon>Blepharisma</taxon>
    </lineage>
</organism>
<feature type="domain" description="Cyclic nucleotide-binding" evidence="23">
    <location>
        <begin position="95"/>
        <end position="210"/>
    </location>
</feature>
<dbReference type="FunFam" id="2.60.120.10:FF:000068">
    <property type="entry name" value="cGMP-dependent protein kinase"/>
    <property type="match status" value="1"/>
</dbReference>
<dbReference type="SUPFAM" id="SSF51206">
    <property type="entry name" value="cAMP-binding domain-like"/>
    <property type="match status" value="4"/>
</dbReference>
<evidence type="ECO:0000259" key="24">
    <source>
        <dbReference type="PROSITE" id="PS51285"/>
    </source>
</evidence>
<dbReference type="InterPro" id="IPR014710">
    <property type="entry name" value="RmlC-like_jellyroll"/>
</dbReference>
<evidence type="ECO:0000256" key="6">
    <source>
        <dbReference type="ARBA" id="ARBA00022490"/>
    </source>
</evidence>
<comment type="catalytic activity">
    <reaction evidence="19">
        <text>L-seryl-[protein] + ATP = O-phospho-L-seryl-[protein] + ADP + H(+)</text>
        <dbReference type="Rhea" id="RHEA:17989"/>
        <dbReference type="Rhea" id="RHEA-COMP:9863"/>
        <dbReference type="Rhea" id="RHEA-COMP:11604"/>
        <dbReference type="ChEBI" id="CHEBI:15378"/>
        <dbReference type="ChEBI" id="CHEBI:29999"/>
        <dbReference type="ChEBI" id="CHEBI:30616"/>
        <dbReference type="ChEBI" id="CHEBI:83421"/>
        <dbReference type="ChEBI" id="CHEBI:456216"/>
        <dbReference type="EC" id="2.7.11.12"/>
    </reaction>
</comment>
<dbReference type="PANTHER" id="PTHR24353">
    <property type="entry name" value="CYCLIC NUCLEOTIDE-DEPENDENT PROTEIN KINASE"/>
    <property type="match status" value="1"/>
</dbReference>
<dbReference type="GO" id="GO:0004692">
    <property type="term" value="F:cGMP-dependent protein kinase activity"/>
    <property type="evidence" value="ECO:0007669"/>
    <property type="project" value="UniProtKB-EC"/>
</dbReference>
<name>A0AAU9JYC1_9CILI</name>
<dbReference type="EC" id="2.7.11.12" evidence="5"/>
<accession>A0AAU9JYC1</accession>
<keyword evidence="13 20" id="KW-0067">ATP-binding</keyword>
<dbReference type="FunFam" id="1.10.510.10:FF:000571">
    <property type="entry name" value="Maternal embryonic leucine zipper kinase"/>
    <property type="match status" value="1"/>
</dbReference>
<dbReference type="GO" id="GO:0005524">
    <property type="term" value="F:ATP binding"/>
    <property type="evidence" value="ECO:0007669"/>
    <property type="project" value="UniProtKB-UniRule"/>
</dbReference>
<dbReference type="InterPro" id="IPR000961">
    <property type="entry name" value="AGC-kinase_C"/>
</dbReference>
<evidence type="ECO:0000313" key="26">
    <source>
        <dbReference type="Proteomes" id="UP001162131"/>
    </source>
</evidence>
<dbReference type="InterPro" id="IPR000719">
    <property type="entry name" value="Prot_kinase_dom"/>
</dbReference>
<keyword evidence="7" id="KW-0723">Serine/threonine-protein kinase</keyword>
<dbReference type="InterPro" id="IPR017441">
    <property type="entry name" value="Protein_kinase_ATP_BS"/>
</dbReference>
<dbReference type="InterPro" id="IPR018488">
    <property type="entry name" value="cNMP-bd_CS"/>
</dbReference>
<evidence type="ECO:0000256" key="4">
    <source>
        <dbReference type="ARBA" id="ARBA00011245"/>
    </source>
</evidence>
<dbReference type="AlphaFoldDB" id="A0AAU9JYC1"/>
<keyword evidence="12" id="KW-0418">Kinase</keyword>
<dbReference type="PRINTS" id="PR00103">
    <property type="entry name" value="CAMPKINASE"/>
</dbReference>
<comment type="caution">
    <text evidence="25">The sequence shown here is derived from an EMBL/GenBank/DDBJ whole genome shotgun (WGS) entry which is preliminary data.</text>
</comment>
<dbReference type="SMART" id="SM00220">
    <property type="entry name" value="S_TKc"/>
    <property type="match status" value="1"/>
</dbReference>
<evidence type="ECO:0000256" key="9">
    <source>
        <dbReference type="ARBA" id="ARBA00022679"/>
    </source>
</evidence>
<evidence type="ECO:0000256" key="17">
    <source>
        <dbReference type="ARBA" id="ARBA00024113"/>
    </source>
</evidence>
<comment type="subunit">
    <text evidence="4">Monomer.</text>
</comment>
<feature type="region of interest" description="Disordered" evidence="21">
    <location>
        <begin position="871"/>
        <end position="897"/>
    </location>
</feature>
<feature type="domain" description="AGC-kinase C-terminal" evidence="24">
    <location>
        <begin position="831"/>
        <end position="897"/>
    </location>
</feature>
<feature type="domain" description="Cyclic nucleotide-binding" evidence="23">
    <location>
        <begin position="453"/>
        <end position="551"/>
    </location>
</feature>
<keyword evidence="10" id="KW-0479">Metal-binding</keyword>
<dbReference type="PROSITE" id="PS50042">
    <property type="entry name" value="CNMP_BINDING_3"/>
    <property type="match status" value="3"/>
</dbReference>
<dbReference type="SUPFAM" id="SSF56112">
    <property type="entry name" value="Protein kinase-like (PK-like)"/>
    <property type="match status" value="1"/>
</dbReference>
<evidence type="ECO:0000256" key="8">
    <source>
        <dbReference type="ARBA" id="ARBA00022535"/>
    </source>
</evidence>
<gene>
    <name evidence="25" type="ORF">BSTOLATCC_MIC51093</name>
</gene>
<dbReference type="Pfam" id="PF00027">
    <property type="entry name" value="cNMP_binding"/>
    <property type="match status" value="3"/>
</dbReference>
<evidence type="ECO:0000256" key="2">
    <source>
        <dbReference type="ARBA" id="ARBA00004308"/>
    </source>
</evidence>
<dbReference type="PANTHER" id="PTHR24353:SF37">
    <property type="entry name" value="CAMP-DEPENDENT PROTEIN KINASE CATALYTIC SUBUNIT PRKX"/>
    <property type="match status" value="1"/>
</dbReference>
<keyword evidence="9" id="KW-0808">Transferase</keyword>
<dbReference type="GO" id="GO:0030553">
    <property type="term" value="F:cGMP binding"/>
    <property type="evidence" value="ECO:0007669"/>
    <property type="project" value="UniProtKB-KW"/>
</dbReference>
<dbReference type="GO" id="GO:0046872">
    <property type="term" value="F:metal ion binding"/>
    <property type="evidence" value="ECO:0007669"/>
    <property type="project" value="UniProtKB-KW"/>
</dbReference>
<feature type="binding site" evidence="20">
    <location>
        <position position="604"/>
    </location>
    <ligand>
        <name>ATP</name>
        <dbReference type="ChEBI" id="CHEBI:30616"/>
    </ligand>
</feature>
<dbReference type="InterPro" id="IPR008271">
    <property type="entry name" value="Ser/Thr_kinase_AS"/>
</dbReference>
<protein>
    <recommendedName>
        <fullName evidence="17">cGMP-dependent protein kinase</fullName>
        <ecNumber evidence="5">2.7.11.12</ecNumber>
    </recommendedName>
</protein>
<evidence type="ECO:0000256" key="15">
    <source>
        <dbReference type="ARBA" id="ARBA00022992"/>
    </source>
</evidence>
<sequence length="897" mass="102395">MGVCMTINRTLGNTSISKRQILSTAINLPEEEKKQADNFYLKVGERKKVKKKGPIGDMRSEVDYTVDAPSAQIADKPKNLRDCENIRASLGRHFIFNSLTDEQREVIIDQMKHYTLGPNAIIFEQAQPGNNFFVVCTGKLEVLINNKRVNVLRQGDSFGELALLHDTPRSATVKTMERSTLWGVDRKTFRSAVEGINSLNYQENLQFIESIPIFKILTPQQKDSLVSSLSIHNFNPQQKIVNEGDPGDLCYIIKEGTVTCSKDGVEIRTMGKGDYFGEQSLLNNCLRTASITASSPVKCLAIGRENLTKVLGNKLQQIIYINSQRIALEKSPHFARLTKEQIENIIKHIKIFTFLNGQTVNSSENEKGKLLWILLKGSLRNQEGETLYRDLVCFGDSEIVKEPEEANYEEIFAVGDVVIGVATRADFESAIGGPFHEVIVKNDALYVLKKVNIFRELPNDKIFSLLNELKIEDFEDHQVIFRENDPGDSFFIVKNGKVDVMKNNVYIRTITKHDYFGERSILFNETRTATITAKGNVSCWVLHQQDFLSAIDDKIRNLLLKRIQLQDNKVQLDDLYMIRTLGKGMFGIVFLVMHRDKQTNYALKTVSRKKIDRFNIQENLVLERKVLMQLDHIMILKLIKTFKDAKRIYFLTEYVKGQDLFDVLRQMGIVSERDSRFYFACLVAILEHLHERDIIYRDLKPENVMIDEDGYPKLIDFGTAKIVQGRTYTVVGTPHYMAPEIVTGKGYGIAADYWSLGIMLYEFLCGGVPFAENEEDPCKVYEKVQAHVIEWPSWVDQNLSARPLIEQLLSRNPSLRNGGSIEKLKANPWLSPMNWEKLLSKQLIPPFVPPSDEMGMDRFLANVPMDEFISAEEESTEIPKGPKRRKAQVSPNWDADF</sequence>
<keyword evidence="8" id="KW-0140">cGMP</keyword>
<feature type="domain" description="Protein kinase" evidence="22">
    <location>
        <begin position="575"/>
        <end position="830"/>
    </location>
</feature>
<dbReference type="CDD" id="cd00038">
    <property type="entry name" value="CAP_ED"/>
    <property type="match status" value="3"/>
</dbReference>
<evidence type="ECO:0000259" key="22">
    <source>
        <dbReference type="PROSITE" id="PS50011"/>
    </source>
</evidence>
<dbReference type="FunFam" id="3.30.200.20:FF:000042">
    <property type="entry name" value="Aurora kinase A"/>
    <property type="match status" value="1"/>
</dbReference>
<dbReference type="Pfam" id="PF00069">
    <property type="entry name" value="Pkinase"/>
    <property type="match status" value="1"/>
</dbReference>
<comment type="catalytic activity">
    <reaction evidence="18">
        <text>L-threonyl-[protein] + ATP = O-phospho-L-threonyl-[protein] + ADP + H(+)</text>
        <dbReference type="Rhea" id="RHEA:46608"/>
        <dbReference type="Rhea" id="RHEA-COMP:11060"/>
        <dbReference type="Rhea" id="RHEA-COMP:11605"/>
        <dbReference type="ChEBI" id="CHEBI:15378"/>
        <dbReference type="ChEBI" id="CHEBI:30013"/>
        <dbReference type="ChEBI" id="CHEBI:30616"/>
        <dbReference type="ChEBI" id="CHEBI:61977"/>
        <dbReference type="ChEBI" id="CHEBI:456216"/>
        <dbReference type="EC" id="2.7.11.12"/>
    </reaction>
</comment>
<dbReference type="Proteomes" id="UP001162131">
    <property type="component" value="Unassembled WGS sequence"/>
</dbReference>
<dbReference type="EMBL" id="CAJZBQ010000051">
    <property type="protein sequence ID" value="CAG9330506.1"/>
    <property type="molecule type" value="Genomic_DNA"/>
</dbReference>
<dbReference type="GO" id="GO:0004691">
    <property type="term" value="F:cAMP-dependent protein kinase activity"/>
    <property type="evidence" value="ECO:0007669"/>
    <property type="project" value="TreeGrafter"/>
</dbReference>
<evidence type="ECO:0000256" key="20">
    <source>
        <dbReference type="PROSITE-ProRule" id="PRU10141"/>
    </source>
</evidence>
<evidence type="ECO:0000256" key="19">
    <source>
        <dbReference type="ARBA" id="ARBA00047462"/>
    </source>
</evidence>
<dbReference type="Gene3D" id="1.10.510.10">
    <property type="entry name" value="Transferase(Phosphotransferase) domain 1"/>
    <property type="match status" value="1"/>
</dbReference>
<evidence type="ECO:0000256" key="14">
    <source>
        <dbReference type="ARBA" id="ARBA00022842"/>
    </source>
</evidence>
<dbReference type="InterPro" id="IPR011009">
    <property type="entry name" value="Kinase-like_dom_sf"/>
</dbReference>
<evidence type="ECO:0000256" key="10">
    <source>
        <dbReference type="ARBA" id="ARBA00022723"/>
    </source>
</evidence>
<proteinExistence type="inferred from homology"/>
<comment type="similarity">
    <text evidence="3">Belongs to the protein kinase superfamily. AGC Ser/Thr protein kinase family. cGMP subfamily.</text>
</comment>
<feature type="domain" description="Cyclic nucleotide-binding" evidence="23">
    <location>
        <begin position="213"/>
        <end position="312"/>
    </location>
</feature>
<keyword evidence="26" id="KW-1185">Reference proteome</keyword>
<evidence type="ECO:0000256" key="18">
    <source>
        <dbReference type="ARBA" id="ARBA00047298"/>
    </source>
</evidence>
<dbReference type="PROSITE" id="PS50011">
    <property type="entry name" value="PROTEIN_KINASE_DOM"/>
    <property type="match status" value="1"/>
</dbReference>
<dbReference type="FunFam" id="2.60.120.10:FF:000089">
    <property type="entry name" value="cGMP-dependent protein kinase 5-1"/>
    <property type="match status" value="1"/>
</dbReference>
<dbReference type="SMART" id="SM00100">
    <property type="entry name" value="cNMP"/>
    <property type="match status" value="3"/>
</dbReference>
<dbReference type="GO" id="GO:0005952">
    <property type="term" value="C:cAMP-dependent protein kinase complex"/>
    <property type="evidence" value="ECO:0007669"/>
    <property type="project" value="TreeGrafter"/>
</dbReference>
<evidence type="ECO:0000256" key="5">
    <source>
        <dbReference type="ARBA" id="ARBA00012428"/>
    </source>
</evidence>
<keyword evidence="16" id="KW-0472">Membrane</keyword>
<dbReference type="InterPro" id="IPR000595">
    <property type="entry name" value="cNMP-bd_dom"/>
</dbReference>
<evidence type="ECO:0000256" key="1">
    <source>
        <dbReference type="ARBA" id="ARBA00001946"/>
    </source>
</evidence>
<comment type="subcellular location">
    <subcellularLocation>
        <location evidence="2">Endomembrane system</location>
    </subcellularLocation>
</comment>
<evidence type="ECO:0000256" key="11">
    <source>
        <dbReference type="ARBA" id="ARBA00022741"/>
    </source>
</evidence>
<dbReference type="Gene3D" id="2.60.120.10">
    <property type="entry name" value="Jelly Rolls"/>
    <property type="match status" value="4"/>
</dbReference>
<evidence type="ECO:0000313" key="25">
    <source>
        <dbReference type="EMBL" id="CAG9330506.1"/>
    </source>
</evidence>
<evidence type="ECO:0000256" key="7">
    <source>
        <dbReference type="ARBA" id="ARBA00022527"/>
    </source>
</evidence>
<keyword evidence="11 20" id="KW-0547">Nucleotide-binding</keyword>
<reference evidence="25" key="1">
    <citation type="submission" date="2021-09" db="EMBL/GenBank/DDBJ databases">
        <authorList>
            <consortium name="AG Swart"/>
            <person name="Singh M."/>
            <person name="Singh A."/>
            <person name="Seah K."/>
            <person name="Emmerich C."/>
        </authorList>
    </citation>
    <scope>NUCLEOTIDE SEQUENCE</scope>
    <source>
        <strain evidence="25">ATCC30299</strain>
    </source>
</reference>
<dbReference type="PROSITE" id="PS00108">
    <property type="entry name" value="PROTEIN_KINASE_ST"/>
    <property type="match status" value="1"/>
</dbReference>
<evidence type="ECO:0000256" key="12">
    <source>
        <dbReference type="ARBA" id="ARBA00022777"/>
    </source>
</evidence>
<comment type="cofactor">
    <cofactor evidence="1">
        <name>Mg(2+)</name>
        <dbReference type="ChEBI" id="CHEBI:18420"/>
    </cofactor>
</comment>
<dbReference type="PROSITE" id="PS51285">
    <property type="entry name" value="AGC_KINASE_CTER"/>
    <property type="match status" value="1"/>
</dbReference>
<dbReference type="InterPro" id="IPR018490">
    <property type="entry name" value="cNMP-bd_dom_sf"/>
</dbReference>
<evidence type="ECO:0000259" key="23">
    <source>
        <dbReference type="PROSITE" id="PS50042"/>
    </source>
</evidence>